<evidence type="ECO:0000313" key="3">
    <source>
        <dbReference type="EMBL" id="PHN01854.1"/>
    </source>
</evidence>
<dbReference type="Proteomes" id="UP000223913">
    <property type="component" value="Unassembled WGS sequence"/>
</dbReference>
<dbReference type="CDD" id="cd16329">
    <property type="entry name" value="LolA_like"/>
    <property type="match status" value="1"/>
</dbReference>
<feature type="signal peptide" evidence="1">
    <location>
        <begin position="1"/>
        <end position="21"/>
    </location>
</feature>
<feature type="domain" description="ABC transporter" evidence="2">
    <location>
        <begin position="80"/>
        <end position="344"/>
    </location>
</feature>
<dbReference type="InterPro" id="IPR027417">
    <property type="entry name" value="P-loop_NTPase"/>
</dbReference>
<comment type="caution">
    <text evidence="3">The sequence shown here is derived from an EMBL/GenBank/DDBJ whole genome shotgun (WGS) entry which is preliminary data.</text>
</comment>
<dbReference type="GO" id="GO:0022857">
    <property type="term" value="F:transmembrane transporter activity"/>
    <property type="evidence" value="ECO:0007669"/>
    <property type="project" value="TreeGrafter"/>
</dbReference>
<protein>
    <recommendedName>
        <fullName evidence="2">ABC transporter domain-containing protein</fullName>
    </recommendedName>
</protein>
<keyword evidence="4" id="KW-1185">Reference proteome</keyword>
<evidence type="ECO:0000259" key="2">
    <source>
        <dbReference type="PROSITE" id="PS50893"/>
    </source>
</evidence>
<dbReference type="GO" id="GO:0005524">
    <property type="term" value="F:ATP binding"/>
    <property type="evidence" value="ECO:0007669"/>
    <property type="project" value="InterPro"/>
</dbReference>
<dbReference type="InterPro" id="IPR033399">
    <property type="entry name" value="TP_0789-like"/>
</dbReference>
<dbReference type="Gene3D" id="3.40.50.300">
    <property type="entry name" value="P-loop containing nucleotide triphosphate hydrolases"/>
    <property type="match status" value="1"/>
</dbReference>
<dbReference type="AlphaFoldDB" id="A0A2D0N017"/>
<name>A0A2D0N017_FLAN2</name>
<dbReference type="RefSeq" id="WP_099154744.1">
    <property type="nucleotide sequence ID" value="NZ_PDUD01000048.1"/>
</dbReference>
<dbReference type="Pfam" id="PF17131">
    <property type="entry name" value="LolA_like"/>
    <property type="match status" value="1"/>
</dbReference>
<dbReference type="OrthoDB" id="9803781at2"/>
<sequence length="345" mass="39323">MKNIFFLILLSLLFNALPVNKMVAQTARGIVEKADNKRLGNTSKSTMALTVIRPSWQREMHLKVWTKGSDYLLILITDLVRDKGTSFLKRDKEFWNWIPRIERIVKLPPSAMAQAWMGSDFSNDDLVKMSSMVQDYEQTLLGKEPVDGRDAYKIEMIPKEEAAVVWGKIITWVDQEEFLFLKTEYYDEDDELINTVFGRNIKTMDGRSVTSRLEILPQGEPGSKTVLDYQELAFDEPIAVGLEDQVDRRSSELSGEQQQRVAVVRALASKPQFVLADEPTANLDSRSAENLLDIMLILNEEEYMTFIFSTHDARIIREARRVVTLEDGRIISDVKAQAATNASAH</sequence>
<organism evidence="3 4">
    <name type="scientific">Flavilitoribacter nigricans (strain ATCC 23147 / DSM 23189 / NBRC 102662 / NCIMB 1420 / SS-2)</name>
    <name type="common">Lewinella nigricans</name>
    <dbReference type="NCBI Taxonomy" id="1122177"/>
    <lineage>
        <taxon>Bacteria</taxon>
        <taxon>Pseudomonadati</taxon>
        <taxon>Bacteroidota</taxon>
        <taxon>Saprospiria</taxon>
        <taxon>Saprospirales</taxon>
        <taxon>Lewinellaceae</taxon>
        <taxon>Flavilitoribacter</taxon>
    </lineage>
</organism>
<dbReference type="GO" id="GO:0005886">
    <property type="term" value="C:plasma membrane"/>
    <property type="evidence" value="ECO:0007669"/>
    <property type="project" value="TreeGrafter"/>
</dbReference>
<dbReference type="InterPro" id="IPR003439">
    <property type="entry name" value="ABC_transporter-like_ATP-bd"/>
</dbReference>
<proteinExistence type="predicted"/>
<feature type="chain" id="PRO_5012564847" description="ABC transporter domain-containing protein" evidence="1">
    <location>
        <begin position="22"/>
        <end position="345"/>
    </location>
</feature>
<dbReference type="EMBL" id="PDUD01000048">
    <property type="protein sequence ID" value="PHN01854.1"/>
    <property type="molecule type" value="Genomic_DNA"/>
</dbReference>
<accession>A0A2D0N017</accession>
<dbReference type="PANTHER" id="PTHR24220">
    <property type="entry name" value="IMPORT ATP-BINDING PROTEIN"/>
    <property type="match status" value="1"/>
</dbReference>
<gene>
    <name evidence="3" type="ORF">CRP01_35040</name>
</gene>
<reference evidence="3 4" key="1">
    <citation type="submission" date="2017-10" db="EMBL/GenBank/DDBJ databases">
        <title>The draft genome sequence of Lewinella nigricans NBRC 102662.</title>
        <authorList>
            <person name="Wang K."/>
        </authorList>
    </citation>
    <scope>NUCLEOTIDE SEQUENCE [LARGE SCALE GENOMIC DNA]</scope>
    <source>
        <strain evidence="3 4">NBRC 102662</strain>
    </source>
</reference>
<evidence type="ECO:0000313" key="4">
    <source>
        <dbReference type="Proteomes" id="UP000223913"/>
    </source>
</evidence>
<dbReference type="PROSITE" id="PS50893">
    <property type="entry name" value="ABC_TRANSPORTER_2"/>
    <property type="match status" value="1"/>
</dbReference>
<dbReference type="SUPFAM" id="SSF52540">
    <property type="entry name" value="P-loop containing nucleoside triphosphate hydrolases"/>
    <property type="match status" value="1"/>
</dbReference>
<dbReference type="GO" id="GO:0016887">
    <property type="term" value="F:ATP hydrolysis activity"/>
    <property type="evidence" value="ECO:0007669"/>
    <property type="project" value="InterPro"/>
</dbReference>
<dbReference type="PANTHER" id="PTHR24220:SF614">
    <property type="entry name" value="ABC TRANSPORTER ATP-BINDING PROTEIN SSO1893-RELATED"/>
    <property type="match status" value="1"/>
</dbReference>
<dbReference type="InterPro" id="IPR015854">
    <property type="entry name" value="ABC_transpr_LolD-like"/>
</dbReference>
<keyword evidence="1" id="KW-0732">Signal</keyword>
<evidence type="ECO:0000256" key="1">
    <source>
        <dbReference type="SAM" id="SignalP"/>
    </source>
</evidence>
<dbReference type="Gene3D" id="2.50.20.10">
    <property type="entry name" value="Lipoprotein localisation LolA/LolB/LppX"/>
    <property type="match status" value="1"/>
</dbReference>